<dbReference type="NCBIfam" id="TIGR00628">
    <property type="entry name" value="ung"/>
    <property type="match status" value="1"/>
</dbReference>
<dbReference type="SMART" id="SM00986">
    <property type="entry name" value="UDG"/>
    <property type="match status" value="1"/>
</dbReference>
<feature type="active site" description="Proton acceptor" evidence="9 10">
    <location>
        <position position="74"/>
    </location>
</feature>
<dbReference type="EMBL" id="VZZK01000033">
    <property type="protein sequence ID" value="KAB1075861.1"/>
    <property type="molecule type" value="Genomic_DNA"/>
</dbReference>
<dbReference type="SMART" id="SM00987">
    <property type="entry name" value="UreE_C"/>
    <property type="match status" value="1"/>
</dbReference>
<dbReference type="Gene3D" id="3.40.470.10">
    <property type="entry name" value="Uracil-DNA glycosylase-like domain"/>
    <property type="match status" value="1"/>
</dbReference>
<dbReference type="InterPro" id="IPR018085">
    <property type="entry name" value="Ura-DNA_Glyclase_AS"/>
</dbReference>
<evidence type="ECO:0000313" key="14">
    <source>
        <dbReference type="Proteomes" id="UP000474159"/>
    </source>
</evidence>
<evidence type="ECO:0000256" key="5">
    <source>
        <dbReference type="ARBA" id="ARBA00018429"/>
    </source>
</evidence>
<dbReference type="PANTHER" id="PTHR11264">
    <property type="entry name" value="URACIL-DNA GLYCOSYLASE"/>
    <property type="match status" value="1"/>
</dbReference>
<keyword evidence="14" id="KW-1185">Reference proteome</keyword>
<dbReference type="SUPFAM" id="SSF52141">
    <property type="entry name" value="Uracil-DNA glycosylase-like"/>
    <property type="match status" value="1"/>
</dbReference>
<organism evidence="13 14">
    <name type="scientific">Methylobacterium soli</name>
    <dbReference type="NCBI Taxonomy" id="553447"/>
    <lineage>
        <taxon>Bacteria</taxon>
        <taxon>Pseudomonadati</taxon>
        <taxon>Pseudomonadota</taxon>
        <taxon>Alphaproteobacteria</taxon>
        <taxon>Hyphomicrobiales</taxon>
        <taxon>Methylobacteriaceae</taxon>
        <taxon>Methylobacterium</taxon>
    </lineage>
</organism>
<dbReference type="OrthoDB" id="9804372at2"/>
<evidence type="ECO:0000256" key="7">
    <source>
        <dbReference type="ARBA" id="ARBA00022801"/>
    </source>
</evidence>
<keyword evidence="7 9" id="KW-0378">Hydrolase</keyword>
<dbReference type="GO" id="GO:0005737">
    <property type="term" value="C:cytoplasm"/>
    <property type="evidence" value="ECO:0007669"/>
    <property type="project" value="UniProtKB-SubCell"/>
</dbReference>
<keyword evidence="9" id="KW-0963">Cytoplasm</keyword>
<dbReference type="NCBIfam" id="NF003588">
    <property type="entry name" value="PRK05254.1-1"/>
    <property type="match status" value="1"/>
</dbReference>
<comment type="similarity">
    <text evidence="3 9 11">Belongs to the uracil-DNA glycosylase (UDG) superfamily. UNG family.</text>
</comment>
<sequence length="239" mass="24987">MTDTVAAALRRFRASGSPWARLPFFTEGAADAVAARVDARIAAGAQVLPAPSNVFNALALTPLPDVKVVILGQDPYPTPGDANGLAFSYVGSRRLPASLKVILAEIDPDKPTATPAAEPVAKPARGDLTPWARQGVLLLNSALTVEAGQAGAHLRYGWSQLTDEAVAAVSARPQPAVFLLWGAQARARAGLIDRARHCVIESGHPSPLNRARDFPGSAPFGRANAWLASQGLAPIAWAL</sequence>
<dbReference type="Proteomes" id="UP000474159">
    <property type="component" value="Unassembled WGS sequence"/>
</dbReference>
<dbReference type="CDD" id="cd10027">
    <property type="entry name" value="UDG-F1-like"/>
    <property type="match status" value="1"/>
</dbReference>
<dbReference type="NCBIfam" id="NF003592">
    <property type="entry name" value="PRK05254.1-5"/>
    <property type="match status" value="1"/>
</dbReference>
<dbReference type="PROSITE" id="PS00130">
    <property type="entry name" value="U_DNA_GLYCOSYLASE"/>
    <property type="match status" value="1"/>
</dbReference>
<reference evidence="13 14" key="1">
    <citation type="submission" date="2019-09" db="EMBL/GenBank/DDBJ databases">
        <title>YIM 48816 draft genome.</title>
        <authorList>
            <person name="Jiang L."/>
        </authorList>
    </citation>
    <scope>NUCLEOTIDE SEQUENCE [LARGE SCALE GENOMIC DNA]</scope>
    <source>
        <strain evidence="13 14">YIM 48816</strain>
    </source>
</reference>
<dbReference type="AlphaFoldDB" id="A0A6L3SZC0"/>
<evidence type="ECO:0000256" key="2">
    <source>
        <dbReference type="ARBA" id="ARBA00002631"/>
    </source>
</evidence>
<evidence type="ECO:0000256" key="8">
    <source>
        <dbReference type="ARBA" id="ARBA00023204"/>
    </source>
</evidence>
<evidence type="ECO:0000256" key="11">
    <source>
        <dbReference type="RuleBase" id="RU003780"/>
    </source>
</evidence>
<comment type="caution">
    <text evidence="13">The sequence shown here is derived from an EMBL/GenBank/DDBJ whole genome shotgun (WGS) entry which is preliminary data.</text>
</comment>
<proteinExistence type="inferred from homology"/>
<keyword evidence="8 9" id="KW-0234">DNA repair</keyword>
<evidence type="ECO:0000313" key="13">
    <source>
        <dbReference type="EMBL" id="KAB1075861.1"/>
    </source>
</evidence>
<keyword evidence="6 9" id="KW-0227">DNA damage</keyword>
<gene>
    <name evidence="9" type="primary">ung</name>
    <name evidence="13" type="ORF">F6X53_24635</name>
</gene>
<dbReference type="InterPro" id="IPR036895">
    <property type="entry name" value="Uracil-DNA_glycosylase-like_sf"/>
</dbReference>
<comment type="catalytic activity">
    <reaction evidence="1 9 11">
        <text>Hydrolyzes single-stranded DNA or mismatched double-stranded DNA and polynucleotides, releasing free uracil.</text>
        <dbReference type="EC" id="3.2.2.27"/>
    </reaction>
</comment>
<dbReference type="RefSeq" id="WP_151003276.1">
    <property type="nucleotide sequence ID" value="NZ_VZZK01000033.1"/>
</dbReference>
<dbReference type="GO" id="GO:0004844">
    <property type="term" value="F:uracil DNA N-glycosylase activity"/>
    <property type="evidence" value="ECO:0007669"/>
    <property type="project" value="UniProtKB-UniRule"/>
</dbReference>
<protein>
    <recommendedName>
        <fullName evidence="5 9">Uracil-DNA glycosylase</fullName>
        <shortName evidence="9">UDG</shortName>
        <ecNumber evidence="4 9">3.2.2.27</ecNumber>
    </recommendedName>
</protein>
<name>A0A6L3SZC0_9HYPH</name>
<dbReference type="HAMAP" id="MF_00148">
    <property type="entry name" value="UDG"/>
    <property type="match status" value="1"/>
</dbReference>
<evidence type="ECO:0000256" key="1">
    <source>
        <dbReference type="ARBA" id="ARBA00001400"/>
    </source>
</evidence>
<evidence type="ECO:0000259" key="12">
    <source>
        <dbReference type="SMART" id="SM00986"/>
    </source>
</evidence>
<dbReference type="EC" id="3.2.2.27" evidence="4 9"/>
<evidence type="ECO:0000256" key="10">
    <source>
        <dbReference type="PROSITE-ProRule" id="PRU10072"/>
    </source>
</evidence>
<keyword evidence="13" id="KW-0326">Glycosidase</keyword>
<comment type="function">
    <text evidence="2 9 11">Excises uracil residues from the DNA which can arise as a result of misincorporation of dUMP residues by DNA polymerase or due to deamination of cytosine.</text>
</comment>
<dbReference type="InterPro" id="IPR002043">
    <property type="entry name" value="UDG_fam1"/>
</dbReference>
<evidence type="ECO:0000256" key="3">
    <source>
        <dbReference type="ARBA" id="ARBA00008184"/>
    </source>
</evidence>
<comment type="subcellular location">
    <subcellularLocation>
        <location evidence="9">Cytoplasm</location>
    </subcellularLocation>
</comment>
<dbReference type="Pfam" id="PF03167">
    <property type="entry name" value="UDG"/>
    <property type="match status" value="1"/>
</dbReference>
<feature type="domain" description="Uracil-DNA glycosylase-like" evidence="12">
    <location>
        <begin position="59"/>
        <end position="227"/>
    </location>
</feature>
<dbReference type="GO" id="GO:0097510">
    <property type="term" value="P:base-excision repair, AP site formation via deaminated base removal"/>
    <property type="evidence" value="ECO:0007669"/>
    <property type="project" value="TreeGrafter"/>
</dbReference>
<evidence type="ECO:0000256" key="4">
    <source>
        <dbReference type="ARBA" id="ARBA00012030"/>
    </source>
</evidence>
<accession>A0A6L3SZC0</accession>
<dbReference type="PANTHER" id="PTHR11264:SF0">
    <property type="entry name" value="URACIL-DNA GLYCOSYLASE"/>
    <property type="match status" value="1"/>
</dbReference>
<evidence type="ECO:0000256" key="6">
    <source>
        <dbReference type="ARBA" id="ARBA00022763"/>
    </source>
</evidence>
<dbReference type="InterPro" id="IPR005122">
    <property type="entry name" value="Uracil-DNA_glycosylase-like"/>
</dbReference>
<evidence type="ECO:0000256" key="9">
    <source>
        <dbReference type="HAMAP-Rule" id="MF_00148"/>
    </source>
</evidence>